<dbReference type="InterPro" id="IPR059052">
    <property type="entry name" value="HH_YbhG-like"/>
</dbReference>
<dbReference type="Gene3D" id="2.40.50.100">
    <property type="match status" value="1"/>
</dbReference>
<dbReference type="SUPFAM" id="SSF111369">
    <property type="entry name" value="HlyD-like secretion proteins"/>
    <property type="match status" value="3"/>
</dbReference>
<evidence type="ECO:0000313" key="4">
    <source>
        <dbReference type="EMBL" id="KAB7738928.1"/>
    </source>
</evidence>
<dbReference type="AlphaFoldDB" id="A0A6N6VDY1"/>
<evidence type="ECO:0000256" key="2">
    <source>
        <dbReference type="ARBA" id="ARBA00023054"/>
    </source>
</evidence>
<comment type="caution">
    <text evidence="4">The sequence shown here is derived from an EMBL/GenBank/DDBJ whole genome shotgun (WGS) entry which is preliminary data.</text>
</comment>
<comment type="subcellular location">
    <subcellularLocation>
        <location evidence="1">Cell envelope</location>
    </subcellularLocation>
</comment>
<reference evidence="4 5" key="1">
    <citation type="submission" date="2019-09" db="EMBL/GenBank/DDBJ databases">
        <title>Parvibaculum sedimenti sp. nov., isolated from sediment.</title>
        <authorList>
            <person name="Wang Y."/>
        </authorList>
    </citation>
    <scope>NUCLEOTIDE SEQUENCE [LARGE SCALE GENOMIC DNA]</scope>
    <source>
        <strain evidence="4 5">HXT-9</strain>
    </source>
</reference>
<organism evidence="4 5">
    <name type="scientific">Parvibaculum sedimenti</name>
    <dbReference type="NCBI Taxonomy" id="2608632"/>
    <lineage>
        <taxon>Bacteria</taxon>
        <taxon>Pseudomonadati</taxon>
        <taxon>Pseudomonadota</taxon>
        <taxon>Alphaproteobacteria</taxon>
        <taxon>Hyphomicrobiales</taxon>
        <taxon>Parvibaculaceae</taxon>
        <taxon>Parvibaculum</taxon>
    </lineage>
</organism>
<keyword evidence="5" id="KW-1185">Reference proteome</keyword>
<gene>
    <name evidence="4" type="ORF">F2P47_15055</name>
</gene>
<dbReference type="EMBL" id="WESC01000015">
    <property type="protein sequence ID" value="KAB7738928.1"/>
    <property type="molecule type" value="Genomic_DNA"/>
</dbReference>
<proteinExistence type="predicted"/>
<dbReference type="GO" id="GO:0030313">
    <property type="term" value="C:cell envelope"/>
    <property type="evidence" value="ECO:0007669"/>
    <property type="project" value="UniProtKB-SubCell"/>
</dbReference>
<evidence type="ECO:0000313" key="5">
    <source>
        <dbReference type="Proteomes" id="UP000468901"/>
    </source>
</evidence>
<dbReference type="Gene3D" id="2.40.30.170">
    <property type="match status" value="1"/>
</dbReference>
<accession>A0A6N6VDY1</accession>
<name>A0A6N6VDY1_9HYPH</name>
<dbReference type="RefSeq" id="WP_152217203.1">
    <property type="nucleotide sequence ID" value="NZ_JBAQYD010000307.1"/>
</dbReference>
<dbReference type="InterPro" id="IPR050465">
    <property type="entry name" value="UPF0194_transport"/>
</dbReference>
<feature type="domain" description="YbhG-like alpha-helical hairpin" evidence="3">
    <location>
        <begin position="75"/>
        <end position="193"/>
    </location>
</feature>
<dbReference type="PANTHER" id="PTHR32347">
    <property type="entry name" value="EFFLUX SYSTEM COMPONENT YKNX-RELATED"/>
    <property type="match status" value="1"/>
</dbReference>
<evidence type="ECO:0000259" key="3">
    <source>
        <dbReference type="Pfam" id="PF25881"/>
    </source>
</evidence>
<evidence type="ECO:0000256" key="1">
    <source>
        <dbReference type="ARBA" id="ARBA00004196"/>
    </source>
</evidence>
<dbReference type="PROSITE" id="PS51257">
    <property type="entry name" value="PROKAR_LIPOPROTEIN"/>
    <property type="match status" value="1"/>
</dbReference>
<protein>
    <submittedName>
        <fullName evidence="4">HlyD family efflux transporter periplasmic adaptor subunit</fullName>
    </submittedName>
</protein>
<dbReference type="Gene3D" id="1.10.287.470">
    <property type="entry name" value="Helix hairpin bin"/>
    <property type="match status" value="1"/>
</dbReference>
<keyword evidence="2" id="KW-0175">Coiled coil</keyword>
<dbReference type="Proteomes" id="UP000468901">
    <property type="component" value="Unassembled WGS sequence"/>
</dbReference>
<dbReference type="PANTHER" id="PTHR32347:SF23">
    <property type="entry name" value="BLL5650 PROTEIN"/>
    <property type="match status" value="1"/>
</dbReference>
<sequence length="319" mass="34211">MIRIHIVIAIAATLLLVACDGRKEGTYQGYAEGEYVRVGPIDGGTIDAIPVKRGDKVAEGALLFQLDATAEIAAQAQASAQLAQTRSQYEDLLKGLRVPELEQIEASRSSAAATLKKTQFDFTRAEKLYADGNVSKSALDTARAARDAAAASVRELDAKLVTGKLSARPDQVAAAEAAVKAAQAALDQANWRLSRREGHTPQGGTVEDVFFRVGEFASATQPIVSVLPPQNIKIRFFVPEPELGRIHVGDTVALTCDGCPAGLTGHIRFISTQAEFTPPVIYSEQSQAKLVYMAEAWPDKSPEDFHPGQPVRVSDQTAE</sequence>
<dbReference type="Pfam" id="PF25881">
    <property type="entry name" value="HH_YBHG"/>
    <property type="match status" value="1"/>
</dbReference>